<dbReference type="InterPro" id="IPR015854">
    <property type="entry name" value="ABC_transpr_LolD-like"/>
</dbReference>
<dbReference type="Proteomes" id="UP001321450">
    <property type="component" value="Chromosome"/>
</dbReference>
<dbReference type="RefSeq" id="WP_286291641.1">
    <property type="nucleotide sequence ID" value="NZ_AP024718.1"/>
</dbReference>
<dbReference type="SMART" id="SM00382">
    <property type="entry name" value="AAA"/>
    <property type="match status" value="1"/>
</dbReference>
<dbReference type="FunFam" id="3.40.50.300:FF:000056">
    <property type="entry name" value="Cell division ATP-binding protein FtsE"/>
    <property type="match status" value="1"/>
</dbReference>
<dbReference type="Pfam" id="PF00005">
    <property type="entry name" value="ABC_tran"/>
    <property type="match status" value="1"/>
</dbReference>
<proteinExistence type="inferred from homology"/>
<dbReference type="PROSITE" id="PS00211">
    <property type="entry name" value="ABC_TRANSPORTER_1"/>
    <property type="match status" value="1"/>
</dbReference>
<dbReference type="InterPro" id="IPR027417">
    <property type="entry name" value="P-loop_NTPase"/>
</dbReference>
<keyword evidence="8" id="KW-1185">Reference proteome</keyword>
<gene>
    <name evidence="7" type="ORF">MIN45_P1703</name>
</gene>
<dbReference type="GO" id="GO:0005886">
    <property type="term" value="C:plasma membrane"/>
    <property type="evidence" value="ECO:0007669"/>
    <property type="project" value="UniProtKB-ARBA"/>
</dbReference>
<dbReference type="PROSITE" id="PS50893">
    <property type="entry name" value="ABC_TRANSPORTER_2"/>
    <property type="match status" value="1"/>
</dbReference>
<dbReference type="GO" id="GO:0051301">
    <property type="term" value="P:cell division"/>
    <property type="evidence" value="ECO:0007669"/>
    <property type="project" value="UniProtKB-KW"/>
</dbReference>
<feature type="domain" description="ABC transporter" evidence="6">
    <location>
        <begin position="2"/>
        <end position="221"/>
    </location>
</feature>
<protein>
    <recommendedName>
        <fullName evidence="3">Cell division ATP-binding protein FtsE</fullName>
    </recommendedName>
</protein>
<evidence type="ECO:0000256" key="4">
    <source>
        <dbReference type="ARBA" id="ARBA00022741"/>
    </source>
</evidence>
<dbReference type="GO" id="GO:0005524">
    <property type="term" value="F:ATP binding"/>
    <property type="evidence" value="ECO:0007669"/>
    <property type="project" value="UniProtKB-KW"/>
</dbReference>
<evidence type="ECO:0000313" key="8">
    <source>
        <dbReference type="Proteomes" id="UP001321450"/>
    </source>
</evidence>
<dbReference type="SUPFAM" id="SSF52540">
    <property type="entry name" value="P-loop containing nucleoside triphosphate hydrolases"/>
    <property type="match status" value="1"/>
</dbReference>
<organism evidence="7 8">
    <name type="scientific">Methylomarinovum tepidoasis</name>
    <dbReference type="NCBI Taxonomy" id="2840183"/>
    <lineage>
        <taxon>Bacteria</taxon>
        <taxon>Pseudomonadati</taxon>
        <taxon>Pseudomonadota</taxon>
        <taxon>Gammaproteobacteria</taxon>
        <taxon>Methylococcales</taxon>
        <taxon>Methylothermaceae</taxon>
        <taxon>Methylomarinovum</taxon>
    </lineage>
</organism>
<dbReference type="InterPro" id="IPR003439">
    <property type="entry name" value="ABC_transporter-like_ATP-bd"/>
</dbReference>
<dbReference type="KEGG" id="meiy:MIN45_P1703"/>
<dbReference type="EMBL" id="AP024718">
    <property type="protein sequence ID" value="BCX89331.1"/>
    <property type="molecule type" value="Genomic_DNA"/>
</dbReference>
<dbReference type="Gene3D" id="3.40.50.300">
    <property type="entry name" value="P-loop containing nucleotide triphosphate hydrolases"/>
    <property type="match status" value="1"/>
</dbReference>
<comment type="function">
    <text evidence="1">Part of the ABC transporter FtsEX involved in cellular division. Important for assembly or stability of the septal ring.</text>
</comment>
<evidence type="ECO:0000256" key="1">
    <source>
        <dbReference type="ARBA" id="ARBA00002579"/>
    </source>
</evidence>
<evidence type="ECO:0000256" key="2">
    <source>
        <dbReference type="ARBA" id="ARBA00005417"/>
    </source>
</evidence>
<keyword evidence="5 7" id="KW-0067">ATP-binding</keyword>
<evidence type="ECO:0000313" key="7">
    <source>
        <dbReference type="EMBL" id="BCX89331.1"/>
    </source>
</evidence>
<keyword evidence="4" id="KW-0547">Nucleotide-binding</keyword>
<keyword evidence="7" id="KW-0131">Cell cycle</keyword>
<evidence type="ECO:0000256" key="3">
    <source>
        <dbReference type="ARBA" id="ARBA00020019"/>
    </source>
</evidence>
<dbReference type="AlphaFoldDB" id="A0AAU9CIZ5"/>
<dbReference type="InterPro" id="IPR017871">
    <property type="entry name" value="ABC_transporter-like_CS"/>
</dbReference>
<keyword evidence="7" id="KW-0132">Cell division</keyword>
<sequence length="221" mass="24736">MLRFQGVGKRYPGSGEILKGLDLTVGRGDMAFVTGHSGAGKSTLLKLAALIERPSRGRIFLNDRDLTRLPPRSVPYLRRRLGLIFQDYRLLYDRSVFDNVALPLQIAGYAPEEVERRTRAALAKVGLAGWERRRPVTLSGGEQQRVGIARAIVTRPPLILADEPTGNLDPDLSQEIFAMFRDFNRVGVTFLIASHDQALVERFASRWFHLEQGRVVEVGGR</sequence>
<dbReference type="InterPro" id="IPR003593">
    <property type="entry name" value="AAA+_ATPase"/>
</dbReference>
<accession>A0AAU9CIZ5</accession>
<reference evidence="8" key="1">
    <citation type="journal article" date="2024" name="Int. J. Syst. Evol. Microbiol.">
        <title>Methylomarinovum tepidoasis sp. nov., a moderately thermophilic methanotroph of the family Methylothermaceae isolated from a deep-sea hydrothermal field.</title>
        <authorList>
            <person name="Hirayama H."/>
            <person name="Takaki Y."/>
            <person name="Abe M."/>
            <person name="Miyazaki M."/>
            <person name="Uematsu K."/>
            <person name="Matsui Y."/>
            <person name="Takai K."/>
        </authorList>
    </citation>
    <scope>NUCLEOTIDE SEQUENCE [LARGE SCALE GENOMIC DNA]</scope>
    <source>
        <strain evidence="8">IN45</strain>
    </source>
</reference>
<dbReference type="PANTHER" id="PTHR24220">
    <property type="entry name" value="IMPORT ATP-BINDING PROTEIN"/>
    <property type="match status" value="1"/>
</dbReference>
<dbReference type="PANTHER" id="PTHR24220:SF470">
    <property type="entry name" value="CELL DIVISION ATP-BINDING PROTEIN FTSE"/>
    <property type="match status" value="1"/>
</dbReference>
<dbReference type="GO" id="GO:0016887">
    <property type="term" value="F:ATP hydrolysis activity"/>
    <property type="evidence" value="ECO:0007669"/>
    <property type="project" value="InterPro"/>
</dbReference>
<evidence type="ECO:0000259" key="6">
    <source>
        <dbReference type="PROSITE" id="PS50893"/>
    </source>
</evidence>
<evidence type="ECO:0000256" key="5">
    <source>
        <dbReference type="ARBA" id="ARBA00022840"/>
    </source>
</evidence>
<comment type="similarity">
    <text evidence="2">Belongs to the ABC transporter superfamily.</text>
</comment>
<dbReference type="GO" id="GO:0022857">
    <property type="term" value="F:transmembrane transporter activity"/>
    <property type="evidence" value="ECO:0007669"/>
    <property type="project" value="TreeGrafter"/>
</dbReference>
<name>A0AAU9CIZ5_9GAMM</name>